<reference evidence="1 2" key="1">
    <citation type="journal article" date="2019" name="Int. J. Syst. Evol. Microbiol.">
        <title>The Global Catalogue of Microorganisms (GCM) 10K type strain sequencing project: providing services to taxonomists for standard genome sequencing and annotation.</title>
        <authorList>
            <consortium name="The Broad Institute Genomics Platform"/>
            <consortium name="The Broad Institute Genome Sequencing Center for Infectious Disease"/>
            <person name="Wu L."/>
            <person name="Ma J."/>
        </authorList>
    </citation>
    <scope>NUCLEOTIDE SEQUENCE [LARGE SCALE GENOMIC DNA]</scope>
    <source>
        <strain evidence="1 2">JCM 16328</strain>
    </source>
</reference>
<proteinExistence type="predicted"/>
<evidence type="ECO:0000313" key="2">
    <source>
        <dbReference type="Proteomes" id="UP001500420"/>
    </source>
</evidence>
<name>A0AAV3TDH9_9EURY</name>
<dbReference type="AlphaFoldDB" id="A0AAV3TDH9"/>
<protein>
    <submittedName>
        <fullName evidence="1">Uncharacterized protein</fullName>
    </submittedName>
</protein>
<dbReference type="InterPro" id="IPR036390">
    <property type="entry name" value="WH_DNA-bd_sf"/>
</dbReference>
<dbReference type="EMBL" id="BAAADV010000007">
    <property type="protein sequence ID" value="GAA0678810.1"/>
    <property type="molecule type" value="Genomic_DNA"/>
</dbReference>
<evidence type="ECO:0000313" key="1">
    <source>
        <dbReference type="EMBL" id="GAA0678810.1"/>
    </source>
</evidence>
<organism evidence="1 2">
    <name type="scientific">Natronoarchaeum mannanilyticum</name>
    <dbReference type="NCBI Taxonomy" id="926360"/>
    <lineage>
        <taxon>Archaea</taxon>
        <taxon>Methanobacteriati</taxon>
        <taxon>Methanobacteriota</taxon>
        <taxon>Stenosarchaea group</taxon>
        <taxon>Halobacteria</taxon>
        <taxon>Halobacteriales</taxon>
        <taxon>Natronoarchaeaceae</taxon>
    </lineage>
</organism>
<dbReference type="Proteomes" id="UP001500420">
    <property type="component" value="Unassembled WGS sequence"/>
</dbReference>
<sequence length="52" mass="5997">MEPDEIYSTSALADKTDIAQRTTRKYLDTLAEQGRVEKQKPNATTAIWIRRD</sequence>
<dbReference type="SUPFAM" id="SSF46785">
    <property type="entry name" value="Winged helix' DNA-binding domain"/>
    <property type="match status" value="1"/>
</dbReference>
<gene>
    <name evidence="1" type="ORF">GCM10009020_28990</name>
</gene>
<comment type="caution">
    <text evidence="1">The sequence shown here is derived from an EMBL/GenBank/DDBJ whole genome shotgun (WGS) entry which is preliminary data.</text>
</comment>
<keyword evidence="2" id="KW-1185">Reference proteome</keyword>
<dbReference type="Gene3D" id="1.10.10.10">
    <property type="entry name" value="Winged helix-like DNA-binding domain superfamily/Winged helix DNA-binding domain"/>
    <property type="match status" value="1"/>
</dbReference>
<dbReference type="InterPro" id="IPR036388">
    <property type="entry name" value="WH-like_DNA-bd_sf"/>
</dbReference>
<accession>A0AAV3TDH9</accession>